<reference evidence="2 3" key="1">
    <citation type="submission" date="2015-08" db="EMBL/GenBank/DDBJ databases">
        <title>Next Generation Sequencing and Analysis of the Genome of Puccinia sorghi L Schw, the Causal Agent of Maize Common Rust.</title>
        <authorList>
            <person name="Rochi L."/>
            <person name="Burguener G."/>
            <person name="Darino M."/>
            <person name="Turjanski A."/>
            <person name="Kreff E."/>
            <person name="Dieguez M.J."/>
            <person name="Sacco F."/>
        </authorList>
    </citation>
    <scope>NUCLEOTIDE SEQUENCE [LARGE SCALE GENOMIC DNA]</scope>
    <source>
        <strain evidence="2 3">RO10H11247</strain>
    </source>
</reference>
<feature type="compositionally biased region" description="Polar residues" evidence="1">
    <location>
        <begin position="170"/>
        <end position="186"/>
    </location>
</feature>
<name>A0A0L6U9T0_9BASI</name>
<comment type="caution">
    <text evidence="2">The sequence shown here is derived from an EMBL/GenBank/DDBJ whole genome shotgun (WGS) entry which is preliminary data.</text>
</comment>
<evidence type="ECO:0000256" key="1">
    <source>
        <dbReference type="SAM" id="MobiDB-lite"/>
    </source>
</evidence>
<feature type="compositionally biased region" description="Basic and acidic residues" evidence="1">
    <location>
        <begin position="192"/>
        <end position="204"/>
    </location>
</feature>
<feature type="compositionally biased region" description="Basic and acidic residues" evidence="1">
    <location>
        <begin position="11"/>
        <end position="24"/>
    </location>
</feature>
<evidence type="ECO:0000313" key="3">
    <source>
        <dbReference type="Proteomes" id="UP000037035"/>
    </source>
</evidence>
<evidence type="ECO:0000313" key="2">
    <source>
        <dbReference type="EMBL" id="KNZ45266.1"/>
    </source>
</evidence>
<accession>A0A0L6U9T0</accession>
<sequence>MIDNFTPVIQLHHDKENQADDNEKRRECRGCKKRKAIREFYRGQWTSDPERGTYRRTCRVCRGLLLRPPPVDQATTAELALSGEKDGSVLLGTLSRQVFRDLTNDPSRLIRERIFENLRFSSLYEYECVQQFPCPHDSGIFEADRPAQKEDKPKHGLRNEREELPWPERPTSSQVNPLTKSGTQLGANGMTGKRENLLKIEQRSVKLRSSTSTLAPLQVPRVSQRPGSDPRGQAASESSHQIPRRSRVRSVP</sequence>
<protein>
    <submittedName>
        <fullName evidence="2">Uncharacterized protein</fullName>
    </submittedName>
</protein>
<feature type="region of interest" description="Disordered" evidence="1">
    <location>
        <begin position="139"/>
        <end position="252"/>
    </location>
</feature>
<organism evidence="2 3">
    <name type="scientific">Puccinia sorghi</name>
    <dbReference type="NCBI Taxonomy" id="27349"/>
    <lineage>
        <taxon>Eukaryota</taxon>
        <taxon>Fungi</taxon>
        <taxon>Dikarya</taxon>
        <taxon>Basidiomycota</taxon>
        <taxon>Pucciniomycotina</taxon>
        <taxon>Pucciniomycetes</taxon>
        <taxon>Pucciniales</taxon>
        <taxon>Pucciniaceae</taxon>
        <taxon>Puccinia</taxon>
    </lineage>
</organism>
<feature type="compositionally biased region" description="Basic and acidic residues" evidence="1">
    <location>
        <begin position="142"/>
        <end position="166"/>
    </location>
</feature>
<dbReference type="VEuPathDB" id="FungiDB:VP01_831g7"/>
<feature type="compositionally biased region" description="Basic residues" evidence="1">
    <location>
        <begin position="242"/>
        <end position="252"/>
    </location>
</feature>
<dbReference type="OrthoDB" id="2507331at2759"/>
<keyword evidence="3" id="KW-1185">Reference proteome</keyword>
<gene>
    <name evidence="2" type="ORF">VP01_831g7</name>
</gene>
<dbReference type="AlphaFoldDB" id="A0A0L6U9T0"/>
<dbReference type="Proteomes" id="UP000037035">
    <property type="component" value="Unassembled WGS sequence"/>
</dbReference>
<proteinExistence type="predicted"/>
<feature type="region of interest" description="Disordered" evidence="1">
    <location>
        <begin position="1"/>
        <end position="24"/>
    </location>
</feature>
<dbReference type="EMBL" id="LAVV01013849">
    <property type="protein sequence ID" value="KNZ45266.1"/>
    <property type="molecule type" value="Genomic_DNA"/>
</dbReference>